<proteinExistence type="predicted"/>
<evidence type="ECO:0000313" key="2">
    <source>
        <dbReference type="Proteomes" id="UP000822688"/>
    </source>
</evidence>
<dbReference type="EMBL" id="CM026429">
    <property type="protein sequence ID" value="KAG0563997.1"/>
    <property type="molecule type" value="Genomic_DNA"/>
</dbReference>
<reference evidence="1" key="1">
    <citation type="submission" date="2020-06" db="EMBL/GenBank/DDBJ databases">
        <title>WGS assembly of Ceratodon purpureus strain R40.</title>
        <authorList>
            <person name="Carey S.B."/>
            <person name="Jenkins J."/>
            <person name="Shu S."/>
            <person name="Lovell J.T."/>
            <person name="Sreedasyam A."/>
            <person name="Maumus F."/>
            <person name="Tiley G.P."/>
            <person name="Fernandez-Pozo N."/>
            <person name="Barry K."/>
            <person name="Chen C."/>
            <person name="Wang M."/>
            <person name="Lipzen A."/>
            <person name="Daum C."/>
            <person name="Saski C.A."/>
            <person name="Payton A.C."/>
            <person name="Mcbreen J.C."/>
            <person name="Conrad R.E."/>
            <person name="Kollar L.M."/>
            <person name="Olsson S."/>
            <person name="Huttunen S."/>
            <person name="Landis J.B."/>
            <person name="Wickett N.J."/>
            <person name="Johnson M.G."/>
            <person name="Rensing S.A."/>
            <person name="Grimwood J."/>
            <person name="Schmutz J."/>
            <person name="Mcdaniel S.F."/>
        </authorList>
    </citation>
    <scope>NUCLEOTIDE SEQUENCE</scope>
    <source>
        <strain evidence="1">R40</strain>
    </source>
</reference>
<accession>A0A8T0GZL5</accession>
<protein>
    <submittedName>
        <fullName evidence="1">Uncharacterized protein</fullName>
    </submittedName>
</protein>
<gene>
    <name evidence="1" type="ORF">KC19_8G074600</name>
</gene>
<evidence type="ECO:0000313" key="1">
    <source>
        <dbReference type="EMBL" id="KAG0563997.1"/>
    </source>
</evidence>
<dbReference type="Proteomes" id="UP000822688">
    <property type="component" value="Chromosome 8"/>
</dbReference>
<dbReference type="AlphaFoldDB" id="A0A8T0GZL5"/>
<name>A0A8T0GZL5_CERPU</name>
<keyword evidence="2" id="KW-1185">Reference proteome</keyword>
<organism evidence="1 2">
    <name type="scientific">Ceratodon purpureus</name>
    <name type="common">Fire moss</name>
    <name type="synonym">Dicranum purpureum</name>
    <dbReference type="NCBI Taxonomy" id="3225"/>
    <lineage>
        <taxon>Eukaryota</taxon>
        <taxon>Viridiplantae</taxon>
        <taxon>Streptophyta</taxon>
        <taxon>Embryophyta</taxon>
        <taxon>Bryophyta</taxon>
        <taxon>Bryophytina</taxon>
        <taxon>Bryopsida</taxon>
        <taxon>Dicranidae</taxon>
        <taxon>Pseudoditrichales</taxon>
        <taxon>Ditrichaceae</taxon>
        <taxon>Ceratodon</taxon>
    </lineage>
</organism>
<comment type="caution">
    <text evidence="1">The sequence shown here is derived from an EMBL/GenBank/DDBJ whole genome shotgun (WGS) entry which is preliminary data.</text>
</comment>
<sequence length="147" mass="17005">MLLSQYRYQCMISYSNVLQYMDAVAEYLEDRTKTMNTLIHIYSIKNGTRIFIDFSTSRELDYLKGRQSSFNVAADISARWLLGLGIPFCEGTRTIPLHWLRCSVFFSFIFSTHTLVLTCGHRARMFATSLSRISCLLACLLDCFHLM</sequence>